<proteinExistence type="predicted"/>
<evidence type="ECO:0000256" key="1">
    <source>
        <dbReference type="SAM" id="SignalP"/>
    </source>
</evidence>
<gene>
    <name evidence="2" type="ORF">SAMN05660461_3229</name>
</gene>
<dbReference type="EMBL" id="FUZZ01000002">
    <property type="protein sequence ID" value="SKD05898.1"/>
    <property type="molecule type" value="Genomic_DNA"/>
</dbReference>
<accession>A0A1T5P0N4</accession>
<dbReference type="InterPro" id="IPR011990">
    <property type="entry name" value="TPR-like_helical_dom_sf"/>
</dbReference>
<reference evidence="2 3" key="1">
    <citation type="submission" date="2017-02" db="EMBL/GenBank/DDBJ databases">
        <authorList>
            <person name="Peterson S.W."/>
        </authorList>
    </citation>
    <scope>NUCLEOTIDE SEQUENCE [LARGE SCALE GENOMIC DNA]</scope>
    <source>
        <strain evidence="2 3">DSM 18108</strain>
    </source>
</reference>
<keyword evidence="2" id="KW-0449">Lipoprotein</keyword>
<evidence type="ECO:0000313" key="3">
    <source>
        <dbReference type="Proteomes" id="UP000190166"/>
    </source>
</evidence>
<keyword evidence="1" id="KW-0732">Signal</keyword>
<dbReference type="Proteomes" id="UP000190166">
    <property type="component" value="Unassembled WGS sequence"/>
</dbReference>
<feature type="signal peptide" evidence="1">
    <location>
        <begin position="1"/>
        <end position="20"/>
    </location>
</feature>
<dbReference type="SUPFAM" id="SSF48452">
    <property type="entry name" value="TPR-like"/>
    <property type="match status" value="1"/>
</dbReference>
<sequence length="525" mass="59415">MKSWKINTLFAVMAVVLASACTKRFDEINRNPFDFTEEELKADYRLMGEPLSQAQLNLLIYNDPPTAQLQQNLNADIFSGYMMAPTPFEGNINNTNYGLLYYWNNKPWQVTYSNVMKTCDFAQSKAKGHYADFYAWAQIIKVEAMHRISDIYGPVIYTKYGILNEEMGIDYDSQQEAYYAFFKDLDEAVDTLTGFINSGFPQRFAAFDLVYKGDYTQWVKFANTLRLRLAIRISGIDPKKAREEGEAALRHPIGLLTTPADNFAVNISPVTHPLNIMCYTWADLRMSAPMESILTGYKDPRLAHYFVPTDDGVNVYHGIRNGIKIAAKEEYSGFSQLVKFDNKILFMTAAEAWFLKAEAALYGWLGAGNAATNYATGISTSFNQYSITNANAYMNNNVDKPHPYTDPQNGDNNVPEGDPHLSTITIKWEESAALQQKLERIITQKWIAMFPEGQEAWSEFRRTGYPKLFPVVINNSGGTISTEKFIRRLPMPQIELVTNPKAVARAVATLKGPDTGGTPLWWDLR</sequence>
<organism evidence="2 3">
    <name type="scientific">Chitinophaga ginsengisegetis</name>
    <dbReference type="NCBI Taxonomy" id="393003"/>
    <lineage>
        <taxon>Bacteria</taxon>
        <taxon>Pseudomonadati</taxon>
        <taxon>Bacteroidota</taxon>
        <taxon>Chitinophagia</taxon>
        <taxon>Chitinophagales</taxon>
        <taxon>Chitinophagaceae</taxon>
        <taxon>Chitinophaga</taxon>
    </lineage>
</organism>
<name>A0A1T5P0N4_9BACT</name>
<dbReference type="Pfam" id="PF12741">
    <property type="entry name" value="SusD-like"/>
    <property type="match status" value="1"/>
</dbReference>
<dbReference type="RefSeq" id="WP_079470514.1">
    <property type="nucleotide sequence ID" value="NZ_FUZZ01000002.1"/>
</dbReference>
<protein>
    <submittedName>
        <fullName evidence="2">Susd and RagB outer membrane lipoprotein</fullName>
    </submittedName>
</protein>
<keyword evidence="3" id="KW-1185">Reference proteome</keyword>
<dbReference type="AlphaFoldDB" id="A0A1T5P0N4"/>
<dbReference type="Gene3D" id="1.25.40.390">
    <property type="match status" value="1"/>
</dbReference>
<dbReference type="InterPro" id="IPR024302">
    <property type="entry name" value="SusD-like"/>
</dbReference>
<feature type="chain" id="PRO_5013341375" evidence="1">
    <location>
        <begin position="21"/>
        <end position="525"/>
    </location>
</feature>
<dbReference type="STRING" id="393003.SAMN05660461_3229"/>
<evidence type="ECO:0000313" key="2">
    <source>
        <dbReference type="EMBL" id="SKD05898.1"/>
    </source>
</evidence>
<dbReference type="PROSITE" id="PS51257">
    <property type="entry name" value="PROKAR_LIPOPROTEIN"/>
    <property type="match status" value="1"/>
</dbReference>